<organism evidence="2 3">
    <name type="scientific">Kitasatospora kazusensis</name>
    <dbReference type="NCBI Taxonomy" id="407974"/>
    <lineage>
        <taxon>Bacteria</taxon>
        <taxon>Bacillati</taxon>
        <taxon>Actinomycetota</taxon>
        <taxon>Actinomycetes</taxon>
        <taxon>Kitasatosporales</taxon>
        <taxon>Streptomycetaceae</taxon>
        <taxon>Kitasatospora</taxon>
    </lineage>
</organism>
<keyword evidence="3" id="KW-1185">Reference proteome</keyword>
<dbReference type="InterPro" id="IPR036736">
    <property type="entry name" value="ACP-like_sf"/>
</dbReference>
<evidence type="ECO:0000259" key="1">
    <source>
        <dbReference type="PROSITE" id="PS50075"/>
    </source>
</evidence>
<dbReference type="Pfam" id="PF00550">
    <property type="entry name" value="PP-binding"/>
    <property type="match status" value="1"/>
</dbReference>
<dbReference type="SUPFAM" id="SSF47336">
    <property type="entry name" value="ACP-like"/>
    <property type="match status" value="1"/>
</dbReference>
<dbReference type="RefSeq" id="WP_344462018.1">
    <property type="nucleotide sequence ID" value="NZ_BAAANT010000006.1"/>
</dbReference>
<name>A0ABP5KVJ6_9ACTN</name>
<feature type="domain" description="Carrier" evidence="1">
    <location>
        <begin position="2"/>
        <end position="76"/>
    </location>
</feature>
<accession>A0ABP5KVJ6</accession>
<dbReference type="PROSITE" id="PS50075">
    <property type="entry name" value="CARRIER"/>
    <property type="match status" value="1"/>
</dbReference>
<dbReference type="Proteomes" id="UP001422759">
    <property type="component" value="Unassembled WGS sequence"/>
</dbReference>
<comment type="caution">
    <text evidence="2">The sequence shown here is derived from an EMBL/GenBank/DDBJ whole genome shotgun (WGS) entry which is preliminary data.</text>
</comment>
<proteinExistence type="predicted"/>
<dbReference type="InterPro" id="IPR009081">
    <property type="entry name" value="PP-bd_ACP"/>
</dbReference>
<protein>
    <submittedName>
        <fullName evidence="2">Phosphopantetheine-binding protein</fullName>
    </submittedName>
</protein>
<reference evidence="3" key="1">
    <citation type="journal article" date="2019" name="Int. J. Syst. Evol. Microbiol.">
        <title>The Global Catalogue of Microorganisms (GCM) 10K type strain sequencing project: providing services to taxonomists for standard genome sequencing and annotation.</title>
        <authorList>
            <consortium name="The Broad Institute Genomics Platform"/>
            <consortium name="The Broad Institute Genome Sequencing Center for Infectious Disease"/>
            <person name="Wu L."/>
            <person name="Ma J."/>
        </authorList>
    </citation>
    <scope>NUCLEOTIDE SEQUENCE [LARGE SCALE GENOMIC DNA]</scope>
    <source>
        <strain evidence="3">JCM 14560</strain>
    </source>
</reference>
<evidence type="ECO:0000313" key="3">
    <source>
        <dbReference type="Proteomes" id="UP001422759"/>
    </source>
</evidence>
<dbReference type="EMBL" id="BAAANT010000006">
    <property type="protein sequence ID" value="GAA2135812.1"/>
    <property type="molecule type" value="Genomic_DNA"/>
</dbReference>
<sequence>MTDTYDRLATLLVDKFDVAPGALSPGASFADLDFDSLAVIELFVTIQEQWQVPLDDTRAVAGLTLGEVTALVDDFTP</sequence>
<gene>
    <name evidence="2" type="ORF">GCM10009760_14760</name>
</gene>
<evidence type="ECO:0000313" key="2">
    <source>
        <dbReference type="EMBL" id="GAA2135812.1"/>
    </source>
</evidence>
<dbReference type="Gene3D" id="1.10.1200.10">
    <property type="entry name" value="ACP-like"/>
    <property type="match status" value="1"/>
</dbReference>